<dbReference type="RefSeq" id="WP_310069257.1">
    <property type="nucleotide sequence ID" value="NZ_JAVDVX010000001.1"/>
</dbReference>
<evidence type="ECO:0000313" key="2">
    <source>
        <dbReference type="EMBL" id="MDR7088940.1"/>
    </source>
</evidence>
<comment type="caution">
    <text evidence="2">The sequence shown here is derived from an EMBL/GenBank/DDBJ whole genome shotgun (WGS) entry which is preliminary data.</text>
</comment>
<dbReference type="Gene3D" id="3.10.450.40">
    <property type="match status" value="1"/>
</dbReference>
<feature type="domain" description="IraD/Gp25-like" evidence="1">
    <location>
        <begin position="27"/>
        <end position="116"/>
    </location>
</feature>
<dbReference type="Proteomes" id="UP001253595">
    <property type="component" value="Unassembled WGS sequence"/>
</dbReference>
<gene>
    <name evidence="2" type="ORF">J2X05_000943</name>
</gene>
<keyword evidence="3" id="KW-1185">Reference proteome</keyword>
<protein>
    <submittedName>
        <fullName evidence="2">Phage baseplate assembly protein W</fullName>
    </submittedName>
</protein>
<dbReference type="Pfam" id="PF04965">
    <property type="entry name" value="GPW_gp25"/>
    <property type="match status" value="1"/>
</dbReference>
<organism evidence="2 3">
    <name type="scientific">Cellvibrio fibrivorans</name>
    <dbReference type="NCBI Taxonomy" id="126350"/>
    <lineage>
        <taxon>Bacteria</taxon>
        <taxon>Pseudomonadati</taxon>
        <taxon>Pseudomonadota</taxon>
        <taxon>Gammaproteobacteria</taxon>
        <taxon>Cellvibrionales</taxon>
        <taxon>Cellvibrionaceae</taxon>
        <taxon>Cellvibrio</taxon>
    </lineage>
</organism>
<sequence length="135" mass="15417">MSNKSFLGTGWSFPPQFTSKGLVTVAAEQDIHESLLILLSTTPGERVMQPLYGCGLKAHVFDTLNESSFAVMRDTVEKAILFFEPRVIVERIDVRDDDYREGKVQIHVYYRVRATNNRYNLVYPFYFNEGSNLAG</sequence>
<dbReference type="EMBL" id="JAVDVX010000001">
    <property type="protein sequence ID" value="MDR7088940.1"/>
    <property type="molecule type" value="Genomic_DNA"/>
</dbReference>
<name>A0ABU1UUV7_9GAMM</name>
<accession>A0ABU1UUV7</accession>
<evidence type="ECO:0000259" key="1">
    <source>
        <dbReference type="Pfam" id="PF04965"/>
    </source>
</evidence>
<dbReference type="SUPFAM" id="SSF160719">
    <property type="entry name" value="gpW/gp25-like"/>
    <property type="match status" value="1"/>
</dbReference>
<dbReference type="InterPro" id="IPR007048">
    <property type="entry name" value="IraD/Gp25-like"/>
</dbReference>
<reference evidence="2 3" key="1">
    <citation type="submission" date="2023-07" db="EMBL/GenBank/DDBJ databases">
        <title>Sorghum-associated microbial communities from plants grown in Nebraska, USA.</title>
        <authorList>
            <person name="Schachtman D."/>
        </authorList>
    </citation>
    <scope>NUCLEOTIDE SEQUENCE [LARGE SCALE GENOMIC DNA]</scope>
    <source>
        <strain evidence="2 3">BE190</strain>
    </source>
</reference>
<proteinExistence type="predicted"/>
<evidence type="ECO:0000313" key="3">
    <source>
        <dbReference type="Proteomes" id="UP001253595"/>
    </source>
</evidence>